<dbReference type="InterPro" id="IPR045851">
    <property type="entry name" value="AMP-bd_C_sf"/>
</dbReference>
<keyword evidence="7" id="KW-0436">Ligase</keyword>
<feature type="region of interest" description="Disordered" evidence="10">
    <location>
        <begin position="146"/>
        <end position="177"/>
    </location>
</feature>
<dbReference type="CDD" id="cd02440">
    <property type="entry name" value="AdoMet_MTases"/>
    <property type="match status" value="1"/>
</dbReference>
<comment type="pathway">
    <text evidence="2">Siderophore biosynthesis; mycobactin biosynthesis.</text>
</comment>
<dbReference type="Gene3D" id="3.30.300.30">
    <property type="match status" value="2"/>
</dbReference>
<keyword evidence="8" id="KW-0677">Repeat</keyword>
<feature type="compositionally biased region" description="Basic and acidic residues" evidence="10">
    <location>
        <begin position="168"/>
        <end position="177"/>
    </location>
</feature>
<dbReference type="Gene3D" id="3.40.50.150">
    <property type="entry name" value="Vaccinia Virus protein VP39"/>
    <property type="match status" value="1"/>
</dbReference>
<dbReference type="Gene3D" id="2.30.38.10">
    <property type="entry name" value="Luciferase, Domain 3"/>
    <property type="match status" value="1"/>
</dbReference>
<dbReference type="CDD" id="cd12114">
    <property type="entry name" value="A_NRPS_TlmIV_like"/>
    <property type="match status" value="1"/>
</dbReference>
<dbReference type="SUPFAM" id="SSF53335">
    <property type="entry name" value="S-adenosyl-L-methionine-dependent methyltransferases"/>
    <property type="match status" value="1"/>
</dbReference>
<dbReference type="InterPro" id="IPR036736">
    <property type="entry name" value="ACP-like_sf"/>
</dbReference>
<dbReference type="SUPFAM" id="SSF52777">
    <property type="entry name" value="CoA-dependent acyltransferases"/>
    <property type="match status" value="2"/>
</dbReference>
<dbReference type="Gene3D" id="3.40.50.980">
    <property type="match status" value="2"/>
</dbReference>
<evidence type="ECO:0000256" key="5">
    <source>
        <dbReference type="ARBA" id="ARBA00022450"/>
    </source>
</evidence>
<evidence type="ECO:0000256" key="9">
    <source>
        <dbReference type="ARBA" id="ARBA00033440"/>
    </source>
</evidence>
<dbReference type="PANTHER" id="PTHR45527:SF10">
    <property type="entry name" value="PYOCHELIN SYNTHASE PCHF"/>
    <property type="match status" value="1"/>
</dbReference>
<organism evidence="12 13">
    <name type="scientific">Cellulomonas phragmiteti</name>
    <dbReference type="NCBI Taxonomy" id="478780"/>
    <lineage>
        <taxon>Bacteria</taxon>
        <taxon>Bacillati</taxon>
        <taxon>Actinomycetota</taxon>
        <taxon>Actinomycetes</taxon>
        <taxon>Micrococcales</taxon>
        <taxon>Cellulomonadaceae</taxon>
        <taxon>Cellulomonas</taxon>
    </lineage>
</organism>
<dbReference type="InterPro" id="IPR020845">
    <property type="entry name" value="AMP-binding_CS"/>
</dbReference>
<dbReference type="InterPro" id="IPR006162">
    <property type="entry name" value="Ppantetheine_attach_site"/>
</dbReference>
<dbReference type="InterPro" id="IPR023213">
    <property type="entry name" value="CAT-like_dom_sf"/>
</dbReference>
<protein>
    <recommendedName>
        <fullName evidence="4">Phenyloxazoline synthase MbtB</fullName>
    </recommendedName>
    <alternativeName>
        <fullName evidence="9">Mycobactin synthetase protein B</fullName>
    </alternativeName>
</protein>
<comment type="similarity">
    <text evidence="3">Belongs to the ATP-dependent AMP-binding enzyme family. MbtB subfamily.</text>
</comment>
<feature type="compositionally biased region" description="Basic and acidic residues" evidence="10">
    <location>
        <begin position="146"/>
        <end position="155"/>
    </location>
</feature>
<dbReference type="InterPro" id="IPR001031">
    <property type="entry name" value="Thioesterase"/>
</dbReference>
<dbReference type="InterPro" id="IPR020806">
    <property type="entry name" value="PKS_PP-bd"/>
</dbReference>
<dbReference type="InterPro" id="IPR029063">
    <property type="entry name" value="SAM-dependent_MTases_sf"/>
</dbReference>
<dbReference type="InterPro" id="IPR013217">
    <property type="entry name" value="Methyltransf_12"/>
</dbReference>
<dbReference type="Gene3D" id="1.10.1200.10">
    <property type="entry name" value="ACP-like"/>
    <property type="match status" value="1"/>
</dbReference>
<evidence type="ECO:0000313" key="12">
    <source>
        <dbReference type="EMBL" id="GIG40585.1"/>
    </source>
</evidence>
<dbReference type="NCBIfam" id="TIGR01733">
    <property type="entry name" value="AA-adenyl-dom"/>
    <property type="match status" value="1"/>
</dbReference>
<dbReference type="PROSITE" id="PS00012">
    <property type="entry name" value="PHOSPHOPANTETHEINE"/>
    <property type="match status" value="1"/>
</dbReference>
<keyword evidence="13" id="KW-1185">Reference proteome</keyword>
<dbReference type="Pfam" id="PF00668">
    <property type="entry name" value="Condensation"/>
    <property type="match status" value="1"/>
</dbReference>
<evidence type="ECO:0000256" key="7">
    <source>
        <dbReference type="ARBA" id="ARBA00022598"/>
    </source>
</evidence>
<dbReference type="Pfam" id="PF18563">
    <property type="entry name" value="TubC_N"/>
    <property type="match status" value="1"/>
</dbReference>
<dbReference type="PANTHER" id="PTHR45527">
    <property type="entry name" value="NONRIBOSOMAL PEPTIDE SYNTHETASE"/>
    <property type="match status" value="1"/>
</dbReference>
<evidence type="ECO:0000313" key="13">
    <source>
        <dbReference type="Proteomes" id="UP000614741"/>
    </source>
</evidence>
<dbReference type="SUPFAM" id="SSF53474">
    <property type="entry name" value="alpha/beta-Hydrolases"/>
    <property type="match status" value="1"/>
</dbReference>
<gene>
    <name evidence="12" type="ORF">Cph01nite_23470</name>
</gene>
<feature type="domain" description="Carrier" evidence="11">
    <location>
        <begin position="1433"/>
        <end position="1515"/>
    </location>
</feature>
<dbReference type="Gene3D" id="1.10.10.1830">
    <property type="entry name" value="Non-ribosomal peptide synthase, adenylation domain"/>
    <property type="match status" value="1"/>
</dbReference>
<accession>A0ABQ4DMM0</accession>
<keyword evidence="6" id="KW-0597">Phosphoprotein</keyword>
<comment type="caution">
    <text evidence="12">The sequence shown here is derived from an EMBL/GenBank/DDBJ whole genome shotgun (WGS) entry which is preliminary data.</text>
</comment>
<evidence type="ECO:0000256" key="10">
    <source>
        <dbReference type="SAM" id="MobiDB-lite"/>
    </source>
</evidence>
<dbReference type="InterPro" id="IPR029058">
    <property type="entry name" value="AB_hydrolase_fold"/>
</dbReference>
<dbReference type="InterPro" id="IPR041464">
    <property type="entry name" value="TubC_N"/>
</dbReference>
<name>A0ABQ4DMM0_9CELL</name>
<evidence type="ECO:0000256" key="2">
    <source>
        <dbReference type="ARBA" id="ARBA00005102"/>
    </source>
</evidence>
<dbReference type="InterPro" id="IPR010071">
    <property type="entry name" value="AA_adenyl_dom"/>
</dbReference>
<dbReference type="SUPFAM" id="SSF56801">
    <property type="entry name" value="Acetyl-CoA synthetase-like"/>
    <property type="match status" value="1"/>
</dbReference>
<reference evidence="12 13" key="1">
    <citation type="submission" date="2021-01" db="EMBL/GenBank/DDBJ databases">
        <title>Whole genome shotgun sequence of Cellulomonas phragmiteti NBRC 110785.</title>
        <authorList>
            <person name="Komaki H."/>
            <person name="Tamura T."/>
        </authorList>
    </citation>
    <scope>NUCLEOTIDE SEQUENCE [LARGE SCALE GENOMIC DNA]</scope>
    <source>
        <strain evidence="12 13">NBRC 110785</strain>
    </source>
</reference>
<dbReference type="SMART" id="SM00823">
    <property type="entry name" value="PKS_PP"/>
    <property type="match status" value="1"/>
</dbReference>
<dbReference type="CDD" id="cd19535">
    <property type="entry name" value="Cyc_NRPS"/>
    <property type="match status" value="1"/>
</dbReference>
<dbReference type="Pfam" id="PF00550">
    <property type="entry name" value="PP-binding"/>
    <property type="match status" value="1"/>
</dbReference>
<dbReference type="InterPro" id="IPR001242">
    <property type="entry name" value="Condensation_dom"/>
</dbReference>
<sequence>MQHTPPSTLAGTAGVDVEELLARLTQDGVHLWTQDGQLHFRAPQGTLTEERREVLRTHRATVVSLLEQRRTPTLTPSPATRYDPFPLTEVQVAYLVGRGAAYDYGGVACHAYVELELGELDPDRLRRAWGALVDRHDMLRAVVRTEGHQEVHPRAPGESFTVTDVGDADPHPHAERTRERLRDLVPDPQTWPLVRLHATRGAGTTILHLSVDLLVADHASVRLLLRELRDLYDQPDRDLGAPAVTFRDYVLARRALREGAGYHRDRAYWAERLEDLPPAPELPLAEHAADSSGRFTRLAGRLSAPEWQGLRERAAAHGLTPSAVTLAAYAEVVALWSRRADLTLNLPVPQRLPLHPDVDALVGDFTTLTLLAVRAEDGATFVERARTRQGRLVEDLDHGLFSGSEVLAELSRRRGESGVVMPVVFTGALGADDEDAPADSWTSREVHGLSQTPQVWLDCQVSRDADGLALRWDVREGVLVDGVARDAFAAYHDLLRRLATADDAWVDADPVTLPAHQRATRERVNATAAPLPDALLHEGPLAAMLATPDAVAVVHPEGELTHRDLWARVDGVAGALRAAGVEPGDRVAVVMDKGVEQVVAVHATSVVGAVYVPVDTTQPAARRAAIVTDAGVRVVLTQSWLLDQHVDVPAVVAVDEVPPGTAPGEDLGRVVGPDEPAYVIYTSGSTGTPKGVVVTHRAALNTVDDVDRLLDVGPHDRVLALAALGFDLSVWDLFAVTSRGGALVLPDAARRGDPSHWAELVAEHAVTLWNSVPAQMSMLVDYLGTTPGSVPTTLRAVLLSGDWIPVTLPGRIRDLLPGAQVHSLGGATEGAIWSIHHAVGEPDATWPSVPYGTPLANQTFHVLDPAGRDRPDWVAGELVIGGAGVALGYLGDAERTAARFVVHPRTGQRLYRTGDLGRYRPDGLIEFLGREDDQVKIRGHRVELAEIEAALLAHPGVAAATVLAPGGREDRRLVGVVETAAVSAAPSGATPQGVPADVRDAVRAAADATVADLDRDDLDAFLTRMRTTALEAMTLTLTGAGLFDGRTHTEQEVLQALRADRRHHRLVGRWLHALHAAGRLQRTGDLLHDLVSVTPQEHERGWQDLRDLEARTTYGTQVLEYMRTCTARLPELLRAELDVRSLLFPGASTETAGGAYRDNLAVRHLNAAAASALAALAAQRSPDRPLRVLEVGAGVGGTSDAAVQAIAGLPAQYLFTDLSPFFLTEARERFAEFPFVTFGLYDIERPAHEQGHAPNSFDVVVAANVLHDAVDVDAALARLREVLVPGGHLVVLETTLEHDPALLVSMELMEGLDGGHHDARTAQDQTFLTRAQWHDALGGVGAVDPLVLPEEGDRLTGTGQSLLVARLKTDRVPVDADDLVRHCAARLPEYMVPGQWQVLDRLPLTSNGKVDRRGLLERLPSGAAAVVESVSAAPADDLERSLAALWAELLERAHVGRDDDFFDLGGDSLLVARMVGRLGEVLPGTGEDIEWEVVLRRMLRTPTVAGLAEYLRDLSGQVEAAADRSRDPYVPLNGPGGGVVTALVHAGTGTLVPYRALITEIRRRSAGQGTLVGLELPDVAAFLDADPATVITRWAADYAHALLERGGDRFHVVGYCLGGLIATEVARTLTEAGAHVASLTAISTHRPPFRLDDELISEYAFAVMMGIDPVAVGFPADENRVSAASDQLLEATPGLLPDGAIGRLEGEYADVAASFRALAEVPRAERVARMCAAVPPSGGSYTPEALEEVFRIFRQSVFSISRYEPEPYAGDITFLRHGGAYPFPGNKESVTTYWERLVLGDLRIVDVPGDHFGMLSVPYAPGILTHLDAITGGDVVA</sequence>
<dbReference type="SUPFAM" id="SSF47336">
    <property type="entry name" value="ACP-like"/>
    <property type="match status" value="1"/>
</dbReference>
<dbReference type="InterPro" id="IPR009081">
    <property type="entry name" value="PP-bd_ACP"/>
</dbReference>
<evidence type="ECO:0000256" key="3">
    <source>
        <dbReference type="ARBA" id="ARBA00007380"/>
    </source>
</evidence>
<evidence type="ECO:0000259" key="11">
    <source>
        <dbReference type="PROSITE" id="PS50075"/>
    </source>
</evidence>
<evidence type="ECO:0000256" key="1">
    <source>
        <dbReference type="ARBA" id="ARBA00001957"/>
    </source>
</evidence>
<dbReference type="EMBL" id="BONP01000013">
    <property type="protein sequence ID" value="GIG40585.1"/>
    <property type="molecule type" value="Genomic_DNA"/>
</dbReference>
<dbReference type="Pfam" id="PF00501">
    <property type="entry name" value="AMP-binding"/>
    <property type="match status" value="1"/>
</dbReference>
<dbReference type="PROSITE" id="PS00455">
    <property type="entry name" value="AMP_BINDING"/>
    <property type="match status" value="1"/>
</dbReference>
<dbReference type="Pfam" id="PF00975">
    <property type="entry name" value="Thioesterase"/>
    <property type="match status" value="1"/>
</dbReference>
<dbReference type="InterPro" id="IPR057737">
    <property type="entry name" value="Condensation_MtbB-like"/>
</dbReference>
<evidence type="ECO:0000256" key="8">
    <source>
        <dbReference type="ARBA" id="ARBA00022737"/>
    </source>
</evidence>
<dbReference type="InterPro" id="IPR000873">
    <property type="entry name" value="AMP-dep_synth/lig_dom"/>
</dbReference>
<keyword evidence="5" id="KW-0596">Phosphopantetheine</keyword>
<comment type="cofactor">
    <cofactor evidence="1">
        <name>pantetheine 4'-phosphate</name>
        <dbReference type="ChEBI" id="CHEBI:47942"/>
    </cofactor>
</comment>
<evidence type="ECO:0000256" key="6">
    <source>
        <dbReference type="ARBA" id="ARBA00022553"/>
    </source>
</evidence>
<dbReference type="Proteomes" id="UP000614741">
    <property type="component" value="Unassembled WGS sequence"/>
</dbReference>
<proteinExistence type="inferred from homology"/>
<dbReference type="Gene3D" id="3.40.50.1820">
    <property type="entry name" value="alpha/beta hydrolase"/>
    <property type="match status" value="1"/>
</dbReference>
<dbReference type="Gene3D" id="3.30.559.10">
    <property type="entry name" value="Chloramphenicol acetyltransferase-like domain"/>
    <property type="match status" value="1"/>
</dbReference>
<dbReference type="Gene3D" id="3.30.559.30">
    <property type="entry name" value="Nonribosomal peptide synthetase, condensation domain"/>
    <property type="match status" value="1"/>
</dbReference>
<dbReference type="Pfam" id="PF08242">
    <property type="entry name" value="Methyltransf_12"/>
    <property type="match status" value="1"/>
</dbReference>
<dbReference type="PROSITE" id="PS50075">
    <property type="entry name" value="CARRIER"/>
    <property type="match status" value="1"/>
</dbReference>
<dbReference type="RefSeq" id="WP_239069218.1">
    <property type="nucleotide sequence ID" value="NZ_BONP01000013.1"/>
</dbReference>
<evidence type="ECO:0000256" key="4">
    <source>
        <dbReference type="ARBA" id="ARBA00016743"/>
    </source>
</evidence>
<dbReference type="InterPro" id="IPR044894">
    <property type="entry name" value="TubC_N_sf"/>
</dbReference>